<comment type="caution">
    <text evidence="1">The sequence shown here is derived from an EMBL/GenBank/DDBJ whole genome shotgun (WGS) entry which is preliminary data.</text>
</comment>
<dbReference type="Proteomes" id="UP001141806">
    <property type="component" value="Unassembled WGS sequence"/>
</dbReference>
<protein>
    <submittedName>
        <fullName evidence="1">Uncharacterized protein</fullName>
    </submittedName>
</protein>
<evidence type="ECO:0000313" key="2">
    <source>
        <dbReference type="Proteomes" id="UP001141806"/>
    </source>
</evidence>
<organism evidence="1 2">
    <name type="scientific">Protea cynaroides</name>
    <dbReference type="NCBI Taxonomy" id="273540"/>
    <lineage>
        <taxon>Eukaryota</taxon>
        <taxon>Viridiplantae</taxon>
        <taxon>Streptophyta</taxon>
        <taxon>Embryophyta</taxon>
        <taxon>Tracheophyta</taxon>
        <taxon>Spermatophyta</taxon>
        <taxon>Magnoliopsida</taxon>
        <taxon>Proteales</taxon>
        <taxon>Proteaceae</taxon>
        <taxon>Protea</taxon>
    </lineage>
</organism>
<dbReference type="EMBL" id="JAMYWD010000012">
    <property type="protein sequence ID" value="KAJ4950929.1"/>
    <property type="molecule type" value="Genomic_DNA"/>
</dbReference>
<dbReference type="AlphaFoldDB" id="A0A9Q0JS88"/>
<proteinExistence type="predicted"/>
<name>A0A9Q0JS88_9MAGN</name>
<keyword evidence="2" id="KW-1185">Reference proteome</keyword>
<sequence>MLFGECNCASTNQNIVYRRELRMQKLFKTLSFSCGQSIFRDSSNSSLAKLFLSKTLFFSFLFPVNFLCSSSLCNIIVNEVESKFFFDSDRMVFTCVFELYCFS</sequence>
<evidence type="ECO:0000313" key="1">
    <source>
        <dbReference type="EMBL" id="KAJ4950929.1"/>
    </source>
</evidence>
<reference evidence="1" key="1">
    <citation type="journal article" date="2023" name="Plant J.">
        <title>The genome of the king protea, Protea cynaroides.</title>
        <authorList>
            <person name="Chang J."/>
            <person name="Duong T.A."/>
            <person name="Schoeman C."/>
            <person name="Ma X."/>
            <person name="Roodt D."/>
            <person name="Barker N."/>
            <person name="Li Z."/>
            <person name="Van de Peer Y."/>
            <person name="Mizrachi E."/>
        </authorList>
    </citation>
    <scope>NUCLEOTIDE SEQUENCE</scope>
    <source>
        <tissue evidence="1">Young leaves</tissue>
    </source>
</reference>
<gene>
    <name evidence="1" type="ORF">NE237_027761</name>
</gene>
<accession>A0A9Q0JS88</accession>